<protein>
    <submittedName>
        <fullName evidence="1">Uncharacterized protein</fullName>
    </submittedName>
</protein>
<dbReference type="AlphaFoldDB" id="A0A6C0C1X2"/>
<sequence length="187" mass="20965">MEAKAKRDSEAIMRFIESHPQFNDIYSAFMKGPEPGSGFMWTPDSWWVGGEKEAVKIVSNKVLDYDWDSSGYGYMMRVIQGKIQALPVVKAVAVKDNLQDDEGKWAGDPRTGKGSPFYKTVKSFQLDELEEGKNFAKGYQQTQFGKAMDDSNKKALDVMANKGADEAAKYMMNMAGGDYARMRSMYG</sequence>
<organism evidence="1">
    <name type="scientific">viral metagenome</name>
    <dbReference type="NCBI Taxonomy" id="1070528"/>
    <lineage>
        <taxon>unclassified sequences</taxon>
        <taxon>metagenomes</taxon>
        <taxon>organismal metagenomes</taxon>
    </lineage>
</organism>
<evidence type="ECO:0000313" key="1">
    <source>
        <dbReference type="EMBL" id="QHS98356.1"/>
    </source>
</evidence>
<accession>A0A6C0C1X2</accession>
<reference evidence="1" key="1">
    <citation type="journal article" date="2020" name="Nature">
        <title>Giant virus diversity and host interactions through global metagenomics.</title>
        <authorList>
            <person name="Schulz F."/>
            <person name="Roux S."/>
            <person name="Paez-Espino D."/>
            <person name="Jungbluth S."/>
            <person name="Walsh D.A."/>
            <person name="Denef V.J."/>
            <person name="McMahon K.D."/>
            <person name="Konstantinidis K.T."/>
            <person name="Eloe-Fadrosh E.A."/>
            <person name="Kyrpides N.C."/>
            <person name="Woyke T."/>
        </authorList>
    </citation>
    <scope>NUCLEOTIDE SEQUENCE</scope>
    <source>
        <strain evidence="1">GVMAG-M-3300020185-18</strain>
    </source>
</reference>
<dbReference type="EMBL" id="MN739316">
    <property type="protein sequence ID" value="QHS98356.1"/>
    <property type="molecule type" value="Genomic_DNA"/>
</dbReference>
<proteinExistence type="predicted"/>
<name>A0A6C0C1X2_9ZZZZ</name>